<proteinExistence type="predicted"/>
<reference evidence="1 2" key="1">
    <citation type="submission" date="2017-02" db="EMBL/GenBank/DDBJ databases">
        <title>Whole genome sequencing of Metallibacterium scheffleri DSM 24874 (T).</title>
        <authorList>
            <person name="Kumar S."/>
            <person name="Patil P."/>
            <person name="Patil P.B."/>
        </authorList>
    </citation>
    <scope>NUCLEOTIDE SEQUENCE [LARGE SCALE GENOMIC DNA]</scope>
    <source>
        <strain evidence="1 2">DSM 24874</strain>
    </source>
</reference>
<dbReference type="STRING" id="993689.GCA_002077135_00714"/>
<dbReference type="Proteomes" id="UP000307749">
    <property type="component" value="Unassembled WGS sequence"/>
</dbReference>
<sequence>MPSPTDAALAARIAALRAQCDGPRDGALLRCMLGQTLAGAGAHATAIAEFERALRFDARYSAAWKFLGRALLDAGRRDDAADAWRQGIAAAEMQGDVQAAKEMRVFLRRIARADPQDASD</sequence>
<protein>
    <submittedName>
        <fullName evidence="1">Uncharacterized protein</fullName>
    </submittedName>
</protein>
<name>A0A4S3KMT4_9GAMM</name>
<dbReference type="EMBL" id="MWQO01000032">
    <property type="protein sequence ID" value="THD10247.1"/>
    <property type="molecule type" value="Genomic_DNA"/>
</dbReference>
<evidence type="ECO:0000313" key="1">
    <source>
        <dbReference type="EMBL" id="THD10247.1"/>
    </source>
</evidence>
<dbReference type="RefSeq" id="WP_081126107.1">
    <property type="nucleotide sequence ID" value="NZ_DAHXOC010000053.1"/>
</dbReference>
<dbReference type="SMART" id="SM00028">
    <property type="entry name" value="TPR"/>
    <property type="match status" value="2"/>
</dbReference>
<dbReference type="InterPro" id="IPR011990">
    <property type="entry name" value="TPR-like_helical_dom_sf"/>
</dbReference>
<keyword evidence="2" id="KW-1185">Reference proteome</keyword>
<gene>
    <name evidence="1" type="ORF">B1806_09255</name>
</gene>
<dbReference type="Gene3D" id="1.25.40.10">
    <property type="entry name" value="Tetratricopeptide repeat domain"/>
    <property type="match status" value="1"/>
</dbReference>
<accession>A0A4S3KMT4</accession>
<dbReference type="SUPFAM" id="SSF48452">
    <property type="entry name" value="TPR-like"/>
    <property type="match status" value="1"/>
</dbReference>
<comment type="caution">
    <text evidence="1">The sequence shown here is derived from an EMBL/GenBank/DDBJ whole genome shotgun (WGS) entry which is preliminary data.</text>
</comment>
<organism evidence="1 2">
    <name type="scientific">Metallibacterium scheffleri</name>
    <dbReference type="NCBI Taxonomy" id="993689"/>
    <lineage>
        <taxon>Bacteria</taxon>
        <taxon>Pseudomonadati</taxon>
        <taxon>Pseudomonadota</taxon>
        <taxon>Gammaproteobacteria</taxon>
        <taxon>Lysobacterales</taxon>
        <taxon>Rhodanobacteraceae</taxon>
        <taxon>Metallibacterium</taxon>
    </lineage>
</organism>
<dbReference type="AlphaFoldDB" id="A0A4S3KMT4"/>
<evidence type="ECO:0000313" key="2">
    <source>
        <dbReference type="Proteomes" id="UP000307749"/>
    </source>
</evidence>
<dbReference type="InterPro" id="IPR019734">
    <property type="entry name" value="TPR_rpt"/>
</dbReference>
<dbReference type="OrthoDB" id="8421013at2"/>